<protein>
    <submittedName>
        <fullName evidence="1">Uncharacterized protein</fullName>
    </submittedName>
</protein>
<dbReference type="AlphaFoldDB" id="A0A150PHR7"/>
<dbReference type="Proteomes" id="UP000075604">
    <property type="component" value="Unassembled WGS sequence"/>
</dbReference>
<proteinExistence type="predicted"/>
<organism evidence="1 2">
    <name type="scientific">Sorangium cellulosum</name>
    <name type="common">Polyangium cellulosum</name>
    <dbReference type="NCBI Taxonomy" id="56"/>
    <lineage>
        <taxon>Bacteria</taxon>
        <taxon>Pseudomonadati</taxon>
        <taxon>Myxococcota</taxon>
        <taxon>Polyangia</taxon>
        <taxon>Polyangiales</taxon>
        <taxon>Polyangiaceae</taxon>
        <taxon>Sorangium</taxon>
    </lineage>
</organism>
<evidence type="ECO:0000313" key="1">
    <source>
        <dbReference type="EMBL" id="KYF55229.1"/>
    </source>
</evidence>
<accession>A0A150PHR7</accession>
<sequence>MQIVRAPMMISSAQDMVYVAIGRIAQSELKKIASPIVVEDDNLLLGPSSADPRRHRAVRARYWGSEPSAKLNKELARPEGPPICVALPPTASGLLSFCRICAAGVERRRQVFAIVLRPGLVVSLPPGCDPAEELYFDVADALRRHPPMNPCSEIEAVLLATLWKLWCRRSPVAFARFCASGSGLHPQLANLGRYLAGYFPRQAGPNLLLSRLDELLLKQLSRQWITPTKVFTNALKENLGLHAWLTHIGDLYVPKRLLEWSRHGGGRFIECQEHPEKPSEMNRWSFRWRAGREAILDALPSLREAPPVAIGGAVAYDADRPWVCRFDGGGTPYLSRFGAAS</sequence>
<dbReference type="EMBL" id="JELX01002489">
    <property type="protein sequence ID" value="KYF55229.1"/>
    <property type="molecule type" value="Genomic_DNA"/>
</dbReference>
<comment type="caution">
    <text evidence="1">The sequence shown here is derived from an EMBL/GenBank/DDBJ whole genome shotgun (WGS) entry which is preliminary data.</text>
</comment>
<gene>
    <name evidence="1" type="ORF">BE04_42045</name>
</gene>
<evidence type="ECO:0000313" key="2">
    <source>
        <dbReference type="Proteomes" id="UP000075604"/>
    </source>
</evidence>
<reference evidence="1 2" key="1">
    <citation type="submission" date="2014-02" db="EMBL/GenBank/DDBJ databases">
        <title>The small core and large imbalanced accessory genome model reveals a collaborative survival strategy of Sorangium cellulosum strains in nature.</title>
        <authorList>
            <person name="Han K."/>
            <person name="Peng R."/>
            <person name="Blom J."/>
            <person name="Li Y.-Z."/>
        </authorList>
    </citation>
    <scope>NUCLEOTIDE SEQUENCE [LARGE SCALE GENOMIC DNA]</scope>
    <source>
        <strain evidence="1 2">So0157-18</strain>
    </source>
</reference>
<name>A0A150PHR7_SORCE</name>
<feature type="non-terminal residue" evidence="1">
    <location>
        <position position="341"/>
    </location>
</feature>